<reference evidence="1" key="1">
    <citation type="journal article" date="2012" name="PLoS ONE">
        <title>Gene sets for utilization of primary and secondary nutrition supplies in the distal gut of endangered iberian lynx.</title>
        <authorList>
            <person name="Alcaide M."/>
            <person name="Messina E."/>
            <person name="Richter M."/>
            <person name="Bargiela R."/>
            <person name="Peplies J."/>
            <person name="Huws S.A."/>
            <person name="Newbold C.J."/>
            <person name="Golyshin P.N."/>
            <person name="Simon M.A."/>
            <person name="Lopez G."/>
            <person name="Yakimov M.M."/>
            <person name="Ferrer M."/>
        </authorList>
    </citation>
    <scope>NUCLEOTIDE SEQUENCE</scope>
</reference>
<proteinExistence type="predicted"/>
<organism evidence="1">
    <name type="scientific">gut metagenome</name>
    <dbReference type="NCBI Taxonomy" id="749906"/>
    <lineage>
        <taxon>unclassified sequences</taxon>
        <taxon>metagenomes</taxon>
        <taxon>organismal metagenomes</taxon>
    </lineage>
</organism>
<dbReference type="AlphaFoldDB" id="J9DBG4"/>
<evidence type="ECO:0000313" key="1">
    <source>
        <dbReference type="EMBL" id="EJX10251.1"/>
    </source>
</evidence>
<dbReference type="EMBL" id="AMCI01000219">
    <property type="protein sequence ID" value="EJX10251.1"/>
    <property type="molecule type" value="Genomic_DNA"/>
</dbReference>
<protein>
    <submittedName>
        <fullName evidence="1">Uncharacterized protein</fullName>
    </submittedName>
</protein>
<comment type="caution">
    <text evidence="1">The sequence shown here is derived from an EMBL/GenBank/DDBJ whole genome shotgun (WGS) entry which is preliminary data.</text>
</comment>
<name>J9DBG4_9ZZZZ</name>
<gene>
    <name evidence="1" type="ORF">EVA_01591</name>
</gene>
<accession>J9DBG4</accession>
<sequence length="168" mass="19026">MLLLSSFFVSCSDSEESTPDEPFVISTLDIRFTLQDAQGQDLAKRLTVIPNKNSETNQIYDTWKNQYKLVFEEKRVGGGSFYVSKASNPHGLILTLLYSFDTGKPLSEQISEMSFTLAYSQLLGRNEPVQVKTYWNVEESGLVCTKMEWDGQLFQAVNGVIPVKWTHP</sequence>